<dbReference type="RefSeq" id="XP_002772051.1">
    <property type="nucleotide sequence ID" value="XM_002772005.1"/>
</dbReference>
<dbReference type="EMBL" id="GG679899">
    <property type="protein sequence ID" value="EER07248.1"/>
    <property type="molecule type" value="Genomic_DNA"/>
</dbReference>
<evidence type="ECO:0000313" key="5">
    <source>
        <dbReference type="EMBL" id="EER07248.1"/>
    </source>
</evidence>
<feature type="region of interest" description="Disordered" evidence="1">
    <location>
        <begin position="346"/>
        <end position="375"/>
    </location>
</feature>
<dbReference type="GeneID" id="9055017"/>
<proteinExistence type="predicted"/>
<name>C5L6Y6_PERM5</name>
<reference evidence="5 6" key="1">
    <citation type="submission" date="2008-07" db="EMBL/GenBank/DDBJ databases">
        <authorList>
            <person name="El-Sayed N."/>
            <person name="Caler E."/>
            <person name="Inman J."/>
            <person name="Amedeo P."/>
            <person name="Hass B."/>
            <person name="Wortman J."/>
        </authorList>
    </citation>
    <scope>NUCLEOTIDE SEQUENCE [LARGE SCALE GENOMIC DNA]</scope>
    <source>
        <strain evidence="5">ATCC 50983</strain>
        <strain evidence="6">ATCC 50983 / TXsc</strain>
    </source>
</reference>
<dbReference type="GeneID" id="9060017"/>
<dbReference type="AlphaFoldDB" id="C5L6Y6"/>
<evidence type="ECO:0000313" key="6">
    <source>
        <dbReference type="Proteomes" id="UP000007800"/>
    </source>
</evidence>
<dbReference type="GeneID" id="9087192"/>
<accession>C5L6Y6</accession>
<dbReference type="GeneID" id="9044464"/>
<dbReference type="EMBL" id="GG682011">
    <property type="protein sequence ID" value="EER03867.1"/>
    <property type="molecule type" value="Genomic_DNA"/>
</dbReference>
<sequence length="453" mass="51008">MATPEELAELSEARRELAATRRSLRDTREALNNIISDEKDDTQQLMSDLASKEASNLSKIGSLEARIAELEALADRSVSEISRKEGFSRLSPRSEEEEHEVYTTPKSRSSRCPAATVTKLCLPQLCEATDLQSHYHAIEHTFVEAGAAEYHQQGHLLVHEEVKVSVMTKFLSSLSNVRPVHKKATVASRTHSQDWNLVRNVLLTRYCRRSVLKETYEEKLRNLTFTGVKQIEDFLESAADIYHLFTDVYPNDVSERRSLTRQVLAKFPQHIIEKVMERICQLSGLASVDEDWETAVPFDEASDGVRSVCEAIRWVCRTKDQASIMKPTKGVDSVHAAMYDDTCEESLSSKPASKQDSAASVDKVNSGSGSRSVTPKQWCERYKPDQLIKVIGLWGDDLQKAIPEMESNFPLKGKGRRNPFFRIVALKAGTDRDAVISRLTKNSIRSDRFAPFS</sequence>
<dbReference type="EMBL" id="GG687161">
    <property type="protein sequence ID" value="EEQ97461.1"/>
    <property type="molecule type" value="Genomic_DNA"/>
</dbReference>
<evidence type="ECO:0000313" key="2">
    <source>
        <dbReference type="EMBL" id="EEQ97461.1"/>
    </source>
</evidence>
<dbReference type="EMBL" id="GG680905">
    <property type="protein sequence ID" value="EER05945.1"/>
    <property type="molecule type" value="Genomic_DNA"/>
</dbReference>
<dbReference type="OMA" id="CDSHEDT"/>
<dbReference type="RefSeq" id="XP_002774129.1">
    <property type="nucleotide sequence ID" value="XM_002774083.1"/>
</dbReference>
<organism evidence="6">
    <name type="scientific">Perkinsus marinus (strain ATCC 50983 / TXsc)</name>
    <dbReference type="NCBI Taxonomy" id="423536"/>
    <lineage>
        <taxon>Eukaryota</taxon>
        <taxon>Sar</taxon>
        <taxon>Alveolata</taxon>
        <taxon>Perkinsozoa</taxon>
        <taxon>Perkinsea</taxon>
        <taxon>Perkinsida</taxon>
        <taxon>Perkinsidae</taxon>
        <taxon>Perkinsus</taxon>
    </lineage>
</organism>
<evidence type="ECO:0000313" key="3">
    <source>
        <dbReference type="EMBL" id="EER03867.1"/>
    </source>
</evidence>
<dbReference type="RefSeq" id="XP_002764744.1">
    <property type="nucleotide sequence ID" value="XM_002764698.1"/>
</dbReference>
<feature type="compositionally biased region" description="Basic and acidic residues" evidence="1">
    <location>
        <begin position="84"/>
        <end position="96"/>
    </location>
</feature>
<gene>
    <name evidence="3" type="ORF">Pmar_PMAR017281</name>
    <name evidence="5" type="ORF">Pmar_PMAR020407</name>
    <name evidence="4" type="ORF">Pmar_PMAR028129</name>
    <name evidence="2" type="ORF">Pmar_PMAR029184</name>
</gene>
<protein>
    <submittedName>
        <fullName evidence="5">Uncharacterized protein</fullName>
    </submittedName>
</protein>
<dbReference type="OrthoDB" id="463940at2759"/>
<evidence type="ECO:0000313" key="4">
    <source>
        <dbReference type="EMBL" id="EER05945.1"/>
    </source>
</evidence>
<dbReference type="Proteomes" id="UP000007800">
    <property type="component" value="Unassembled WGS sequence"/>
</dbReference>
<feature type="region of interest" description="Disordered" evidence="1">
    <location>
        <begin position="84"/>
        <end position="109"/>
    </location>
</feature>
<dbReference type="RefSeq" id="XP_002775432.1">
    <property type="nucleotide sequence ID" value="XM_002775386.1"/>
</dbReference>
<keyword evidence="6" id="KW-1185">Reference proteome</keyword>
<evidence type="ECO:0000256" key="1">
    <source>
        <dbReference type="SAM" id="MobiDB-lite"/>
    </source>
</evidence>